<sequence length="88" mass="10130">AIECLTSAIQILPYYFDFIVSTCAFDFDFQEFAWEVVNKKGIDNTVADHLSRLEPPPKIDKEILPIKEEFSEARLIAVRVTPWLKIKG</sequence>
<dbReference type="AlphaFoldDB" id="A0ABD2ZTI3"/>
<evidence type="ECO:0000313" key="1">
    <source>
        <dbReference type="EMBL" id="KAL3522729.1"/>
    </source>
</evidence>
<accession>A0ABD2ZTI3</accession>
<comment type="caution">
    <text evidence="1">The sequence shown here is derived from an EMBL/GenBank/DDBJ whole genome shotgun (WGS) entry which is preliminary data.</text>
</comment>
<organism evidence="1 2">
    <name type="scientific">Cinchona calisaya</name>
    <dbReference type="NCBI Taxonomy" id="153742"/>
    <lineage>
        <taxon>Eukaryota</taxon>
        <taxon>Viridiplantae</taxon>
        <taxon>Streptophyta</taxon>
        <taxon>Embryophyta</taxon>
        <taxon>Tracheophyta</taxon>
        <taxon>Spermatophyta</taxon>
        <taxon>Magnoliopsida</taxon>
        <taxon>eudicotyledons</taxon>
        <taxon>Gunneridae</taxon>
        <taxon>Pentapetalae</taxon>
        <taxon>asterids</taxon>
        <taxon>lamiids</taxon>
        <taxon>Gentianales</taxon>
        <taxon>Rubiaceae</taxon>
        <taxon>Cinchonoideae</taxon>
        <taxon>Cinchoneae</taxon>
        <taxon>Cinchona</taxon>
    </lineage>
</organism>
<dbReference type="EMBL" id="JBJUIK010000007">
    <property type="protein sequence ID" value="KAL3522729.1"/>
    <property type="molecule type" value="Genomic_DNA"/>
</dbReference>
<name>A0ABD2ZTI3_9GENT</name>
<keyword evidence="2" id="KW-1185">Reference proteome</keyword>
<evidence type="ECO:0000313" key="2">
    <source>
        <dbReference type="Proteomes" id="UP001630127"/>
    </source>
</evidence>
<reference evidence="1 2" key="1">
    <citation type="submission" date="2024-11" db="EMBL/GenBank/DDBJ databases">
        <title>A near-complete genome assembly of Cinchona calisaya.</title>
        <authorList>
            <person name="Lian D.C."/>
            <person name="Zhao X.W."/>
            <person name="Wei L."/>
        </authorList>
    </citation>
    <scope>NUCLEOTIDE SEQUENCE [LARGE SCALE GENOMIC DNA]</scope>
    <source>
        <tissue evidence="1">Nenye</tissue>
    </source>
</reference>
<feature type="non-terminal residue" evidence="1">
    <location>
        <position position="1"/>
    </location>
</feature>
<proteinExistence type="predicted"/>
<gene>
    <name evidence="1" type="ORF">ACH5RR_015563</name>
</gene>
<protein>
    <submittedName>
        <fullName evidence="1">Uncharacterized protein</fullName>
    </submittedName>
</protein>
<dbReference type="Proteomes" id="UP001630127">
    <property type="component" value="Unassembled WGS sequence"/>
</dbReference>